<keyword evidence="1" id="KW-1133">Transmembrane helix</keyword>
<protein>
    <submittedName>
        <fullName evidence="2">Uncharacterized protein</fullName>
    </submittedName>
</protein>
<evidence type="ECO:0000313" key="2">
    <source>
        <dbReference type="EMBL" id="MCA9385061.1"/>
    </source>
</evidence>
<organism evidence="2 3">
    <name type="scientific">Candidatus Dojkabacteria bacterium</name>
    <dbReference type="NCBI Taxonomy" id="2099670"/>
    <lineage>
        <taxon>Bacteria</taxon>
        <taxon>Candidatus Dojkabacteria</taxon>
    </lineage>
</organism>
<dbReference type="EMBL" id="JAGQLH010000002">
    <property type="protein sequence ID" value="MCA9385061.1"/>
    <property type="molecule type" value="Genomic_DNA"/>
</dbReference>
<proteinExistence type="predicted"/>
<dbReference type="AlphaFoldDB" id="A0A955RJT0"/>
<comment type="caution">
    <text evidence="2">The sequence shown here is derived from an EMBL/GenBank/DDBJ whole genome shotgun (WGS) entry which is preliminary data.</text>
</comment>
<keyword evidence="1" id="KW-0812">Transmembrane</keyword>
<accession>A0A955RJT0</accession>
<sequence>MDDITPENSGEKLDDLTVSKDEELSLTPDIEDDTVKPPVKEPKKKPKTKLLVMILLPLLFLCVSTFVFLLVSAFLRVRNAETAEYKRVMPEVQDVVSIELPLSDVQIIESDTSEMNISLQGPEYFIASLRLTEFFSTTKLGTRYFSPASSPFIRMFSRDEQLSGTISIPTGVALELIVDNESIIRVDGVSTTYQVEADGDSQVIITNSSVENGIFSLNSNAHVEIADCQGNLSLVVKDKGDFVAEKCLLEEITIDVDGTGSIEIQDGTITNGFISMSGKGSIVIPRPSERTRQDVDGTGEVQFLN</sequence>
<reference evidence="2" key="1">
    <citation type="submission" date="2020-04" db="EMBL/GenBank/DDBJ databases">
        <authorList>
            <person name="Zhang T."/>
        </authorList>
    </citation>
    <scope>NUCLEOTIDE SEQUENCE</scope>
    <source>
        <strain evidence="2">HKST-UBA11</strain>
    </source>
</reference>
<dbReference type="Gene3D" id="2.160.20.120">
    <property type="match status" value="1"/>
</dbReference>
<gene>
    <name evidence="2" type="ORF">KC717_00270</name>
</gene>
<dbReference type="Proteomes" id="UP000754563">
    <property type="component" value="Unassembled WGS sequence"/>
</dbReference>
<keyword evidence="1" id="KW-0472">Membrane</keyword>
<evidence type="ECO:0000313" key="3">
    <source>
        <dbReference type="Proteomes" id="UP000754563"/>
    </source>
</evidence>
<evidence type="ECO:0000256" key="1">
    <source>
        <dbReference type="SAM" id="Phobius"/>
    </source>
</evidence>
<feature type="transmembrane region" description="Helical" evidence="1">
    <location>
        <begin position="50"/>
        <end position="75"/>
    </location>
</feature>
<name>A0A955RJT0_9BACT</name>
<reference evidence="2" key="2">
    <citation type="journal article" date="2021" name="Microbiome">
        <title>Successional dynamics and alternative stable states in a saline activated sludge microbial community over 9 years.</title>
        <authorList>
            <person name="Wang Y."/>
            <person name="Ye J."/>
            <person name="Ju F."/>
            <person name="Liu L."/>
            <person name="Boyd J.A."/>
            <person name="Deng Y."/>
            <person name="Parks D.H."/>
            <person name="Jiang X."/>
            <person name="Yin X."/>
            <person name="Woodcroft B.J."/>
            <person name="Tyson G.W."/>
            <person name="Hugenholtz P."/>
            <person name="Polz M.F."/>
            <person name="Zhang T."/>
        </authorList>
    </citation>
    <scope>NUCLEOTIDE SEQUENCE</scope>
    <source>
        <strain evidence="2">HKST-UBA11</strain>
    </source>
</reference>